<feature type="region of interest" description="Disordered" evidence="1">
    <location>
        <begin position="60"/>
        <end position="87"/>
    </location>
</feature>
<feature type="compositionally biased region" description="Polar residues" evidence="1">
    <location>
        <begin position="1018"/>
        <end position="1044"/>
    </location>
</feature>
<dbReference type="Proteomes" id="UP000886653">
    <property type="component" value="Unassembled WGS sequence"/>
</dbReference>
<evidence type="ECO:0000313" key="3">
    <source>
        <dbReference type="EMBL" id="KAG0147018.1"/>
    </source>
</evidence>
<keyword evidence="2" id="KW-0732">Signal</keyword>
<feature type="region of interest" description="Disordered" evidence="1">
    <location>
        <begin position="990"/>
        <end position="1117"/>
    </location>
</feature>
<feature type="region of interest" description="Disordered" evidence="1">
    <location>
        <begin position="913"/>
        <end position="975"/>
    </location>
</feature>
<feature type="compositionally biased region" description="Basic and acidic residues" evidence="1">
    <location>
        <begin position="764"/>
        <end position="778"/>
    </location>
</feature>
<feature type="compositionally biased region" description="Polar residues" evidence="1">
    <location>
        <begin position="65"/>
        <end position="76"/>
    </location>
</feature>
<feature type="chain" id="PRO_5040407882" evidence="2">
    <location>
        <begin position="26"/>
        <end position="1716"/>
    </location>
</feature>
<feature type="region of interest" description="Disordered" evidence="1">
    <location>
        <begin position="1175"/>
        <end position="1235"/>
    </location>
</feature>
<dbReference type="EMBL" id="MU167253">
    <property type="protein sequence ID" value="KAG0147018.1"/>
    <property type="molecule type" value="Genomic_DNA"/>
</dbReference>
<evidence type="ECO:0000256" key="1">
    <source>
        <dbReference type="SAM" id="MobiDB-lite"/>
    </source>
</evidence>
<feature type="compositionally biased region" description="Polar residues" evidence="1">
    <location>
        <begin position="742"/>
        <end position="760"/>
    </location>
</feature>
<feature type="compositionally biased region" description="Polar residues" evidence="1">
    <location>
        <begin position="1175"/>
        <end position="1186"/>
    </location>
</feature>
<name>A0A9P6NMZ8_9BASI</name>
<feature type="compositionally biased region" description="Basic and acidic residues" evidence="1">
    <location>
        <begin position="1075"/>
        <end position="1102"/>
    </location>
</feature>
<accession>A0A9P6NMZ8</accession>
<feature type="compositionally biased region" description="Polar residues" evidence="1">
    <location>
        <begin position="344"/>
        <end position="361"/>
    </location>
</feature>
<protein>
    <submittedName>
        <fullName evidence="3">Uncharacterized protein</fullName>
    </submittedName>
</protein>
<feature type="compositionally biased region" description="Basic residues" evidence="1">
    <location>
        <begin position="1189"/>
        <end position="1203"/>
    </location>
</feature>
<proteinExistence type="predicted"/>
<feature type="region of interest" description="Disordered" evidence="1">
    <location>
        <begin position="340"/>
        <end position="381"/>
    </location>
</feature>
<reference evidence="3" key="1">
    <citation type="submission" date="2013-11" db="EMBL/GenBank/DDBJ databases">
        <title>Genome sequence of the fusiform rust pathogen reveals effectors for host alternation and coevolution with pine.</title>
        <authorList>
            <consortium name="DOE Joint Genome Institute"/>
            <person name="Smith K."/>
            <person name="Pendleton A."/>
            <person name="Kubisiak T."/>
            <person name="Anderson C."/>
            <person name="Salamov A."/>
            <person name="Aerts A."/>
            <person name="Riley R."/>
            <person name="Clum A."/>
            <person name="Lindquist E."/>
            <person name="Ence D."/>
            <person name="Campbell M."/>
            <person name="Kronenberg Z."/>
            <person name="Feau N."/>
            <person name="Dhillon B."/>
            <person name="Hamelin R."/>
            <person name="Burleigh J."/>
            <person name="Smith J."/>
            <person name="Yandell M."/>
            <person name="Nelson C."/>
            <person name="Grigoriev I."/>
            <person name="Davis J."/>
        </authorList>
    </citation>
    <scope>NUCLEOTIDE SEQUENCE</scope>
    <source>
        <strain evidence="3">G11</strain>
    </source>
</reference>
<gene>
    <name evidence="3" type="ORF">CROQUDRAFT_700459</name>
</gene>
<feature type="compositionally biased region" description="Polar residues" evidence="1">
    <location>
        <begin position="1225"/>
        <end position="1235"/>
    </location>
</feature>
<organism evidence="3 4">
    <name type="scientific">Cronartium quercuum f. sp. fusiforme G11</name>
    <dbReference type="NCBI Taxonomy" id="708437"/>
    <lineage>
        <taxon>Eukaryota</taxon>
        <taxon>Fungi</taxon>
        <taxon>Dikarya</taxon>
        <taxon>Basidiomycota</taxon>
        <taxon>Pucciniomycotina</taxon>
        <taxon>Pucciniomycetes</taxon>
        <taxon>Pucciniales</taxon>
        <taxon>Coleosporiaceae</taxon>
        <taxon>Cronartium</taxon>
    </lineage>
</organism>
<feature type="compositionally biased region" description="Basic and acidic residues" evidence="1">
    <location>
        <begin position="918"/>
        <end position="931"/>
    </location>
</feature>
<sequence length="1716" mass="193702">MIFIAKVRRSLLLVGCTIWLHSTSAMHTNELKPVEDLTAKTGALLGDPLCQPSSTIEASMEKISSKASTERTSNYEQSEKKKAASGKGILNPNSECFWPPTYPKHFTEAYRSLPPNPPPQLRISFTEWHPVFDNEEDATRWYSYIRFYNLPSHAGFTLESIGHRTPSQEFWNHVARQNLNLGAPKMAPPPEPTGWLGVFHGIEDYQNWVAVGQHYVYSEQVEYSPFLVTPLVAPQKTNTQLGIRLEASDHRHSVGFVPLVIWSTIPRGSPNNPARPAEELILPEGGPLYKTSRLEESRIKEERIQKWSQTESTEFQEILSKVFQEKQRYYSKFWDVNPAPSYPPTTKDSSRVGMTSSSLRNTDGWRQGPQQQEHKPSANNVGPNYIHFRPQIRPAYQAQPMKPTFESYGQTAKEQYSSVHFQAPNVQESQFQTSMLKSAYSLEMLSRDLPQISATASNCAQDSWEAILASKKDLEMAHNLISKAMESIEAFCNQVCKLKAKDLGLGESGEFNHVSMSDEKMRPITAISSPKHPMLQISESVAPDLSQTSATLAQKPAASHLSSSQTILEGTLNTWNKNPTYLEESSEIPVSGELNQPEINGKESRMQKEPFRYAPKSSHIFPNFLSPTHGKVKTSTEPLIFGCEISGSIVKLRETESKDATKPEIAQDKVNSPPVIDTRPPHLDGGSLEANNSPSMLNFNPVVEKTEAKGKQWQKFAKEDETYQHQNKKTDQKSVVKNLTTFENPTVTEPMQKESSSSSIVKLPETETKDTTRTEAAQEKVNLPPVIDTGPPHVDGGSLEAKDSPSALDSHPTAGKPKVKVKQWRKIVKEDGNHQIKNTKTYQESMVKKSTSHENPTITKPSHFLKDQQEVAKGVGLPTSSNSEIGRISEELKENQYLSPKSLEVLRVGDDGLVQSHKSPDHITSPKKDPDNQVPSLFEVQNGVETSTGAPTQEIKGTEPEKDILGSHDNNEMNTFKDRSLETQIYKEEQLVDNEKGSLPQDDPPQTFFETHEKGAKEQQSPLTKTKLQGKSSTSTPQDNANRFSRQEERDRREIERNTDPLEDSKSINIAPSELSRHIHPLDDNSIKSEDTGSQIEDKKMNQESMLQKSRSFENPPLRETQFAEDHQGLSMAVGRPISSNSHMRPFPEKLKANKYLSPNKFDALTVIDDELDNANSPTQAESNTGLSKSKKKKLRKLKRKEMRKLQEDDSGGTTHDNTFEELGATNQNSQDSSQNIEKANYFPEQQVEDLNSLPRKEEHNLSPDSLLEKIEMKHQKAQMLTENHPDFKLKGKEVKLNQEPGEDTELSLFNWLELYTGPIKQTDAALSEAFLYNGAQRSILEIVCLLLKSEDKSQGLAINFDERTIMNIAKLKMNMEKFHQKFEVGLQYFSSNFQGNEGLGRVRAWRSQSDQLLTSKLCSSKEFNNVSQNIAEIYCLKEKFPVFYDSTNKDWEDAQNLVSTMKPSDKTSLRPFLDSTEIHSRLYTIKTVAENLKTKGLWQELELKELKKQGGNVAQLLEVARLMDLAEGESHWDHMSEEDLLERAIKLSEKLNQAFVKDGKVYIISINEDWYNSLQRANILRDKKLKTLFDQRFQKLIKGSKGFVQKYSAWTEIPYYISTSDHSSLSELPLSFSEVLAVTYVGLPLRTYAESQLPGRSLVTPCPTVKEKFQMVNKMLGAVNLDFQEAKSIHSNKGFIIRARIMVCNTYAVIKGIQF</sequence>
<evidence type="ECO:0000313" key="4">
    <source>
        <dbReference type="Proteomes" id="UP000886653"/>
    </source>
</evidence>
<keyword evidence="4" id="KW-1185">Reference proteome</keyword>
<feature type="compositionally biased region" description="Basic and acidic residues" evidence="1">
    <location>
        <begin position="956"/>
        <end position="975"/>
    </location>
</feature>
<feature type="signal peptide" evidence="2">
    <location>
        <begin position="1"/>
        <end position="25"/>
    </location>
</feature>
<feature type="compositionally biased region" description="Basic and acidic residues" evidence="1">
    <location>
        <begin position="1045"/>
        <end position="1066"/>
    </location>
</feature>
<evidence type="ECO:0000256" key="2">
    <source>
        <dbReference type="SAM" id="SignalP"/>
    </source>
</evidence>
<comment type="caution">
    <text evidence="3">The sequence shown here is derived from an EMBL/GenBank/DDBJ whole genome shotgun (WGS) entry which is preliminary data.</text>
</comment>
<feature type="region of interest" description="Disordered" evidence="1">
    <location>
        <begin position="742"/>
        <end position="819"/>
    </location>
</feature>